<feature type="region of interest" description="Disordered" evidence="5">
    <location>
        <begin position="36"/>
        <end position="59"/>
    </location>
</feature>
<evidence type="ECO:0000256" key="3">
    <source>
        <dbReference type="ARBA" id="ARBA00022833"/>
    </source>
</evidence>
<keyword evidence="1" id="KW-0479">Metal-binding</keyword>
<feature type="zinc finger region" description="dksA C4-type" evidence="4">
    <location>
        <begin position="99"/>
        <end position="123"/>
    </location>
</feature>
<evidence type="ECO:0000256" key="2">
    <source>
        <dbReference type="ARBA" id="ARBA00022771"/>
    </source>
</evidence>
<evidence type="ECO:0000259" key="6">
    <source>
        <dbReference type="Pfam" id="PF01258"/>
    </source>
</evidence>
<reference evidence="7 8" key="1">
    <citation type="submission" date="2019-01" db="EMBL/GenBank/DDBJ databases">
        <title>Lujinxingia litoralis gen. nov., sp. nov. and Lujinxingia sediminis gen. nov., sp. nov., new members in the order Bradymonadales, isolated from coastal sediment.</title>
        <authorList>
            <person name="Li C.-M."/>
        </authorList>
    </citation>
    <scope>NUCLEOTIDE SEQUENCE [LARGE SCALE GENOMIC DNA]</scope>
    <source>
        <strain evidence="7 8">SEH01</strain>
    </source>
</reference>
<keyword evidence="3" id="KW-0862">Zinc</keyword>
<evidence type="ECO:0000256" key="4">
    <source>
        <dbReference type="PROSITE-ProRule" id="PRU00510"/>
    </source>
</evidence>
<dbReference type="PROSITE" id="PS51128">
    <property type="entry name" value="ZF_DKSA_2"/>
    <property type="match status" value="1"/>
</dbReference>
<proteinExistence type="predicted"/>
<dbReference type="EMBL" id="SADD01000015">
    <property type="protein sequence ID" value="RVU41546.1"/>
    <property type="molecule type" value="Genomic_DNA"/>
</dbReference>
<dbReference type="PANTHER" id="PTHR33823">
    <property type="entry name" value="RNA POLYMERASE-BINDING TRANSCRIPTION FACTOR DKSA-RELATED"/>
    <property type="match status" value="1"/>
</dbReference>
<comment type="caution">
    <text evidence="7">The sequence shown here is derived from an EMBL/GenBank/DDBJ whole genome shotgun (WGS) entry which is preliminary data.</text>
</comment>
<evidence type="ECO:0000313" key="8">
    <source>
        <dbReference type="Proteomes" id="UP000282926"/>
    </source>
</evidence>
<dbReference type="SUPFAM" id="SSF109635">
    <property type="entry name" value="DnaK suppressor protein DksA, alpha-hairpin domain"/>
    <property type="match status" value="1"/>
</dbReference>
<dbReference type="Gene3D" id="1.20.120.910">
    <property type="entry name" value="DksA, coiled-coil domain"/>
    <property type="match status" value="1"/>
</dbReference>
<evidence type="ECO:0000313" key="7">
    <source>
        <dbReference type="EMBL" id="RVU41546.1"/>
    </source>
</evidence>
<evidence type="ECO:0000256" key="5">
    <source>
        <dbReference type="SAM" id="MobiDB-lite"/>
    </source>
</evidence>
<dbReference type="InterPro" id="IPR037187">
    <property type="entry name" value="DnaK_N"/>
</dbReference>
<name>A0ABY0CPD3_9DELT</name>
<organism evidence="7 8">
    <name type="scientific">Lujinxingia sediminis</name>
    <dbReference type="NCBI Taxonomy" id="2480984"/>
    <lineage>
        <taxon>Bacteria</taxon>
        <taxon>Deltaproteobacteria</taxon>
        <taxon>Bradymonadales</taxon>
        <taxon>Lujinxingiaceae</taxon>
        <taxon>Lujinxingia</taxon>
    </lineage>
</organism>
<dbReference type="Pfam" id="PF01258">
    <property type="entry name" value="zf-dskA_traR"/>
    <property type="match status" value="1"/>
</dbReference>
<keyword evidence="2" id="KW-0863">Zinc-finger</keyword>
<evidence type="ECO:0000256" key="1">
    <source>
        <dbReference type="ARBA" id="ARBA00022723"/>
    </source>
</evidence>
<keyword evidence="8" id="KW-1185">Reference proteome</keyword>
<feature type="domain" description="Zinc finger DksA/TraR C4-type" evidence="6">
    <location>
        <begin position="96"/>
        <end position="127"/>
    </location>
</feature>
<protein>
    <submittedName>
        <fullName evidence="7">TraR/DksA family transcriptional regulator</fullName>
    </submittedName>
</protein>
<accession>A0ABY0CPD3</accession>
<dbReference type="SUPFAM" id="SSF57716">
    <property type="entry name" value="Glucocorticoid receptor-like (DNA-binding domain)"/>
    <property type="match status" value="1"/>
</dbReference>
<dbReference type="Proteomes" id="UP000282926">
    <property type="component" value="Unassembled WGS sequence"/>
</dbReference>
<dbReference type="PANTHER" id="PTHR33823:SF4">
    <property type="entry name" value="GENERAL STRESS PROTEIN 16O"/>
    <property type="match status" value="1"/>
</dbReference>
<sequence>MADLFNLRFGAKTPVEDDDLKILRERLTARRAELMTQGDIGVDPNRPSAVEHADEDEQPLNEMNQVIASKRNRMRVEELRKIEAALARMAADPEEFGLCLDCDEPIPLRRLELMPWATLCVPCQSKRSGPRRDGRRRHLRDFDE</sequence>
<dbReference type="RefSeq" id="WP_127781152.1">
    <property type="nucleotide sequence ID" value="NZ_SADD01000015.1"/>
</dbReference>
<gene>
    <name evidence="7" type="ORF">EA187_17965</name>
</gene>
<dbReference type="InterPro" id="IPR000962">
    <property type="entry name" value="Znf_DskA_TraR"/>
</dbReference>